<reference evidence="2" key="1">
    <citation type="submission" date="2020-09" db="EMBL/GenBank/DDBJ databases">
        <title>Novel species of Mucilaginibacter isolated from a glacier on the Tibetan Plateau.</title>
        <authorList>
            <person name="Liu Q."/>
            <person name="Xin Y.-H."/>
        </authorList>
    </citation>
    <scope>NUCLEOTIDE SEQUENCE</scope>
    <source>
        <strain evidence="2">ZB1P21</strain>
    </source>
</reference>
<keyword evidence="3" id="KW-1185">Reference proteome</keyword>
<accession>A0A926S172</accession>
<evidence type="ECO:0000313" key="3">
    <source>
        <dbReference type="Proteomes" id="UP000619078"/>
    </source>
</evidence>
<name>A0A926S172_9SPHI</name>
<protein>
    <submittedName>
        <fullName evidence="2">Glycosyltransferase</fullName>
    </submittedName>
</protein>
<dbReference type="PANTHER" id="PTHR12526">
    <property type="entry name" value="GLYCOSYLTRANSFERASE"/>
    <property type="match status" value="1"/>
</dbReference>
<dbReference type="Pfam" id="PF13524">
    <property type="entry name" value="Glyco_trans_1_2"/>
    <property type="match status" value="1"/>
</dbReference>
<dbReference type="Gene3D" id="3.40.50.2000">
    <property type="entry name" value="Glycogen Phosphorylase B"/>
    <property type="match status" value="1"/>
</dbReference>
<dbReference type="EMBL" id="JACWMX010000001">
    <property type="protein sequence ID" value="MBD1391854.1"/>
    <property type="molecule type" value="Genomic_DNA"/>
</dbReference>
<sequence length="405" mass="46038">MSLKGCHIVFFSQMQFDGALESTNYTIARNLAKDNYVYYIDRPYTWKDYFKFKGTKSFNTRKSHFFSASNCVIQSDLPNLKIVICPPVPSINMLPEGPLYRLGVKFNERVVANRLKKVFKKYGVKDYIYINSYNFSYPTLQDLLHPDLSVYHCVDPIIEAYQLKHGLHNEDILLKDVDMVICTSRELTNKKALVNKHSYFVPNAANLSHSQKALDPNLPESAIFNGIKKPVIGYLGAIERRIDYEMMNQVLAMNTDKSFVFVGPVDDYYIKEGDFEAPNLSLPGAIPYDQMPAILKGFDIGIIPFKKDDVSNNIFPLKLFEYMGAGKPVVATNFNEDLKNFTFDSVPYCSTAEEFSAAINEALADTPEKQVARLKIAANNTWEHRIDQLKDILADGLAEKHKLAN</sequence>
<dbReference type="SUPFAM" id="SSF53756">
    <property type="entry name" value="UDP-Glycosyltransferase/glycogen phosphorylase"/>
    <property type="match status" value="1"/>
</dbReference>
<dbReference type="Gene3D" id="3.40.50.11010">
    <property type="match status" value="1"/>
</dbReference>
<feature type="domain" description="Spore protein YkvP/CgeB glycosyl transferase-like" evidence="1">
    <location>
        <begin position="252"/>
        <end position="390"/>
    </location>
</feature>
<dbReference type="AlphaFoldDB" id="A0A926S172"/>
<dbReference type="RefSeq" id="WP_191160182.1">
    <property type="nucleotide sequence ID" value="NZ_JACWMX010000001.1"/>
</dbReference>
<dbReference type="Proteomes" id="UP000619078">
    <property type="component" value="Unassembled WGS sequence"/>
</dbReference>
<comment type="caution">
    <text evidence="2">The sequence shown here is derived from an EMBL/GenBank/DDBJ whole genome shotgun (WGS) entry which is preliminary data.</text>
</comment>
<dbReference type="PANTHER" id="PTHR12526:SF630">
    <property type="entry name" value="GLYCOSYLTRANSFERASE"/>
    <property type="match status" value="1"/>
</dbReference>
<evidence type="ECO:0000313" key="2">
    <source>
        <dbReference type="EMBL" id="MBD1391854.1"/>
    </source>
</evidence>
<gene>
    <name evidence="2" type="ORF">IDJ76_01960</name>
</gene>
<dbReference type="InterPro" id="IPR055259">
    <property type="entry name" value="YkvP/CgeB_Glyco_trans-like"/>
</dbReference>
<proteinExistence type="predicted"/>
<organism evidence="2 3">
    <name type="scientific">Mucilaginibacter glaciei</name>
    <dbReference type="NCBI Taxonomy" id="2772109"/>
    <lineage>
        <taxon>Bacteria</taxon>
        <taxon>Pseudomonadati</taxon>
        <taxon>Bacteroidota</taxon>
        <taxon>Sphingobacteriia</taxon>
        <taxon>Sphingobacteriales</taxon>
        <taxon>Sphingobacteriaceae</taxon>
        <taxon>Mucilaginibacter</taxon>
    </lineage>
</organism>
<evidence type="ECO:0000259" key="1">
    <source>
        <dbReference type="Pfam" id="PF13524"/>
    </source>
</evidence>